<dbReference type="PANTHER" id="PTHR21063:SF4">
    <property type="entry name" value="CD48 ANTIGEN-RELATED"/>
    <property type="match status" value="1"/>
</dbReference>
<dbReference type="CDD" id="cd00096">
    <property type="entry name" value="Ig"/>
    <property type="match status" value="1"/>
</dbReference>
<evidence type="ECO:0000259" key="1">
    <source>
        <dbReference type="PROSITE" id="PS50835"/>
    </source>
</evidence>
<feature type="domain" description="Ig-like" evidence="1">
    <location>
        <begin position="148"/>
        <end position="232"/>
    </location>
</feature>
<dbReference type="PANTHER" id="PTHR21063">
    <property type="entry name" value="LFA-3"/>
    <property type="match status" value="1"/>
</dbReference>
<dbReference type="SMART" id="SM00409">
    <property type="entry name" value="IG"/>
    <property type="match status" value="1"/>
</dbReference>
<dbReference type="InterPro" id="IPR007110">
    <property type="entry name" value="Ig-like_dom"/>
</dbReference>
<name>A0A3B3V6G8_9TELE</name>
<evidence type="ECO:0000313" key="2">
    <source>
        <dbReference type="Ensembl" id="ENSPLAP00000021375.1"/>
    </source>
</evidence>
<dbReference type="SUPFAM" id="SSF48726">
    <property type="entry name" value="Immunoglobulin"/>
    <property type="match status" value="2"/>
</dbReference>
<sequence length="254" mass="28660">MTYLCRSERPLLCPLLKLVLKPSILLGFQLQQDQVLNSYDELKIVVEGGNVTLTPEVSMKEEYTVNWRQEKSTGQRLIAQWKNFKTTIVAYQDVLQLDLKNGSLTFIGIRREHSGLYSFQILEGKEEHSGRYYNITVYGKFPVRQGSPKWVLEARHPASSPSDKSCYVACSVKNGPDVNLTWFNGPTIISSVNNSMHISMTLSLPLEIQPENKESFTCEARNPVTVERKTLSSTKWCPSHHPGTLSMPLVPGLS</sequence>
<dbReference type="Proteomes" id="UP000261500">
    <property type="component" value="Unplaced"/>
</dbReference>
<dbReference type="GeneTree" id="ENSGT00990000203954"/>
<reference evidence="2" key="2">
    <citation type="submission" date="2025-09" db="UniProtKB">
        <authorList>
            <consortium name="Ensembl"/>
        </authorList>
    </citation>
    <scope>IDENTIFICATION</scope>
</reference>
<dbReference type="Ensembl" id="ENSPLAT00000011133.1">
    <property type="protein sequence ID" value="ENSPLAP00000021375.1"/>
    <property type="gene ID" value="ENSPLAG00000005087.1"/>
</dbReference>
<dbReference type="InterPro" id="IPR013783">
    <property type="entry name" value="Ig-like_fold"/>
</dbReference>
<dbReference type="STRING" id="48699.ENSPLAP00000021375"/>
<dbReference type="InterPro" id="IPR003599">
    <property type="entry name" value="Ig_sub"/>
</dbReference>
<dbReference type="PROSITE" id="PS50835">
    <property type="entry name" value="IG_LIKE"/>
    <property type="match status" value="1"/>
</dbReference>
<accession>A0A3B3V6G8</accession>
<protein>
    <recommendedName>
        <fullName evidence="1">Ig-like domain-containing protein</fullName>
    </recommendedName>
</protein>
<dbReference type="InterPro" id="IPR013106">
    <property type="entry name" value="Ig_V-set"/>
</dbReference>
<organism evidence="2 3">
    <name type="scientific">Poecilia latipinna</name>
    <name type="common">sailfin molly</name>
    <dbReference type="NCBI Taxonomy" id="48699"/>
    <lineage>
        <taxon>Eukaryota</taxon>
        <taxon>Metazoa</taxon>
        <taxon>Chordata</taxon>
        <taxon>Craniata</taxon>
        <taxon>Vertebrata</taxon>
        <taxon>Euteleostomi</taxon>
        <taxon>Actinopterygii</taxon>
        <taxon>Neopterygii</taxon>
        <taxon>Teleostei</taxon>
        <taxon>Neoteleostei</taxon>
        <taxon>Acanthomorphata</taxon>
        <taxon>Ovalentaria</taxon>
        <taxon>Atherinomorphae</taxon>
        <taxon>Cyprinodontiformes</taxon>
        <taxon>Poeciliidae</taxon>
        <taxon>Poeciliinae</taxon>
        <taxon>Poecilia</taxon>
    </lineage>
</organism>
<dbReference type="Gene3D" id="2.60.40.10">
    <property type="entry name" value="Immunoglobulins"/>
    <property type="match status" value="2"/>
</dbReference>
<dbReference type="InterPro" id="IPR036179">
    <property type="entry name" value="Ig-like_dom_sf"/>
</dbReference>
<proteinExistence type="predicted"/>
<reference evidence="2" key="1">
    <citation type="submission" date="2025-08" db="UniProtKB">
        <authorList>
            <consortium name="Ensembl"/>
        </authorList>
    </citation>
    <scope>IDENTIFICATION</scope>
</reference>
<dbReference type="AlphaFoldDB" id="A0A3B3V6G8"/>
<dbReference type="Pfam" id="PF13895">
    <property type="entry name" value="Ig_2"/>
    <property type="match status" value="1"/>
</dbReference>
<dbReference type="Pfam" id="PF07686">
    <property type="entry name" value="V-set"/>
    <property type="match status" value="1"/>
</dbReference>
<evidence type="ECO:0000313" key="3">
    <source>
        <dbReference type="Proteomes" id="UP000261500"/>
    </source>
</evidence>
<keyword evidence="3" id="KW-1185">Reference proteome</keyword>